<keyword evidence="5" id="KW-0285">Flavoprotein</keyword>
<dbReference type="InterPro" id="IPR003953">
    <property type="entry name" value="FAD-dep_OxRdtase_2_FAD-bd"/>
</dbReference>
<dbReference type="GO" id="GO:0034628">
    <property type="term" value="P:'de novo' NAD+ biosynthetic process from L-aspartate"/>
    <property type="evidence" value="ECO:0007669"/>
    <property type="project" value="TreeGrafter"/>
</dbReference>
<dbReference type="AlphaFoldDB" id="A0A1X7ACH0"/>
<dbReference type="Pfam" id="PF02910">
    <property type="entry name" value="Succ_DH_flav_C"/>
    <property type="match status" value="1"/>
</dbReference>
<dbReference type="Gene3D" id="3.90.700.10">
    <property type="entry name" value="Succinate dehydrogenase/fumarate reductase flavoprotein, catalytic domain"/>
    <property type="match status" value="1"/>
</dbReference>
<feature type="domain" description="FAD-dependent oxidoreductase 2 FAD-binding" evidence="10">
    <location>
        <begin position="9"/>
        <end position="380"/>
    </location>
</feature>
<dbReference type="SUPFAM" id="SSF56425">
    <property type="entry name" value="Succinate dehydrogenase/fumarate reductase flavoprotein, catalytic domain"/>
    <property type="match status" value="1"/>
</dbReference>
<dbReference type="SUPFAM" id="SSF51905">
    <property type="entry name" value="FAD/NAD(P)-binding domain"/>
    <property type="match status" value="1"/>
</dbReference>
<reference evidence="13" key="1">
    <citation type="submission" date="2017-03" db="EMBL/GenBank/DDBJ databases">
        <authorList>
            <person name="Rodrigo-Torres L."/>
            <person name="Arahal R.D."/>
            <person name="Lucena T."/>
        </authorList>
    </citation>
    <scope>NUCLEOTIDE SEQUENCE [LARGE SCALE GENOMIC DNA]</scope>
    <source>
        <strain evidence="13">CECT 8411</strain>
    </source>
</reference>
<protein>
    <recommendedName>
        <fullName evidence="4">L-aspartate oxidase</fullName>
        <ecNumber evidence="4">1.4.3.16</ecNumber>
    </recommendedName>
</protein>
<keyword evidence="7" id="KW-0274">FAD</keyword>
<evidence type="ECO:0000256" key="3">
    <source>
        <dbReference type="ARBA" id="ARBA00008562"/>
    </source>
</evidence>
<evidence type="ECO:0000256" key="1">
    <source>
        <dbReference type="ARBA" id="ARBA00001974"/>
    </source>
</evidence>
<keyword evidence="13" id="KW-1185">Reference proteome</keyword>
<evidence type="ECO:0000313" key="13">
    <source>
        <dbReference type="Proteomes" id="UP000193778"/>
    </source>
</evidence>
<dbReference type="EC" id="1.4.3.16" evidence="4"/>
<evidence type="ECO:0000313" key="12">
    <source>
        <dbReference type="EMBL" id="SLN76300.1"/>
    </source>
</evidence>
<keyword evidence="8 12" id="KW-0560">Oxidoreductase</keyword>
<keyword evidence="6" id="KW-0662">Pyridine nucleotide biosynthesis</keyword>
<evidence type="ECO:0000259" key="10">
    <source>
        <dbReference type="Pfam" id="PF00890"/>
    </source>
</evidence>
<evidence type="ECO:0000256" key="8">
    <source>
        <dbReference type="ARBA" id="ARBA00023002"/>
    </source>
</evidence>
<dbReference type="SUPFAM" id="SSF46977">
    <property type="entry name" value="Succinate dehydrogenase/fumarate reductase flavoprotein C-terminal domain"/>
    <property type="match status" value="1"/>
</dbReference>
<dbReference type="InterPro" id="IPR005288">
    <property type="entry name" value="NadB"/>
</dbReference>
<name>A0A1X7ACH0_9RHOB</name>
<gene>
    <name evidence="12" type="primary">nadB</name>
    <name evidence="12" type="ORF">RUM8411_04377</name>
</gene>
<dbReference type="Proteomes" id="UP000193778">
    <property type="component" value="Unassembled WGS sequence"/>
</dbReference>
<sequence length="521" mass="54366">MQRLATNRVVIIGAGLAAVYAALKLAPRPVVMISPEPLGTGTSSAWAQGGVAAAMAPTDSAQAHADDTMRAGSGSVLREVAEFVTRSAREHVLDLSDLGTGFDRRADGSFVQSREAAHSAARVVRVKGDQAGAEIMRAMIAELRRTSSVQVVEAAQAVALESDGAQVTGVFLTSIDAPDAQPVLLRGSAHVLATGGSSGLYEQTTNPAHIRGQGIGMAARAGARIADAEFVQFHPTAIDVGEDPTPLATEALRGEGAALIDKTGHRFMADIHPDGELAPRDIVARAVYLHTQSGLRPALDTRAAIGAEIATLFPSVTDACTRNGVNPVSETIPITASAHYHMGGVVTDMTGRSSLAGLWVCGEAACTGLHGANRLASNGLLEALVFARACARDIAEVVPAENTPSVDIRFALGMNNTHEQTVSALRRTMTSHAGVVRERAGLEIALSDIAALEAHHAESEVFLNMTATATLITAAALIREESRGAHYRSDFPETTPGPGQRSILTLSEAMALRDRIAKDAT</sequence>
<dbReference type="UniPathway" id="UPA00253">
    <property type="reaction ID" value="UER00326"/>
</dbReference>
<evidence type="ECO:0000256" key="7">
    <source>
        <dbReference type="ARBA" id="ARBA00022827"/>
    </source>
</evidence>
<evidence type="ECO:0000256" key="9">
    <source>
        <dbReference type="ARBA" id="ARBA00048305"/>
    </source>
</evidence>
<accession>A0A1X7ACH0</accession>
<comment type="cofactor">
    <cofactor evidence="1">
        <name>FAD</name>
        <dbReference type="ChEBI" id="CHEBI:57692"/>
    </cofactor>
</comment>
<evidence type="ECO:0000256" key="5">
    <source>
        <dbReference type="ARBA" id="ARBA00022630"/>
    </source>
</evidence>
<dbReference type="EMBL" id="FWFP01000018">
    <property type="protein sequence ID" value="SLN76300.1"/>
    <property type="molecule type" value="Genomic_DNA"/>
</dbReference>
<evidence type="ECO:0000256" key="2">
    <source>
        <dbReference type="ARBA" id="ARBA00004950"/>
    </source>
</evidence>
<dbReference type="InterPro" id="IPR015939">
    <property type="entry name" value="Fum_Rdtase/Succ_DH_flav-like_C"/>
</dbReference>
<dbReference type="PANTHER" id="PTHR42716">
    <property type="entry name" value="L-ASPARTATE OXIDASE"/>
    <property type="match status" value="1"/>
</dbReference>
<dbReference type="Gene3D" id="3.50.50.60">
    <property type="entry name" value="FAD/NAD(P)-binding domain"/>
    <property type="match status" value="1"/>
</dbReference>
<comment type="similarity">
    <text evidence="3">Belongs to the FAD-dependent oxidoreductase 2 family. NadB subfamily.</text>
</comment>
<dbReference type="PANTHER" id="PTHR42716:SF2">
    <property type="entry name" value="L-ASPARTATE OXIDASE, CHLOROPLASTIC"/>
    <property type="match status" value="1"/>
</dbReference>
<proteinExistence type="inferred from homology"/>
<dbReference type="InterPro" id="IPR036188">
    <property type="entry name" value="FAD/NAD-bd_sf"/>
</dbReference>
<feature type="domain" description="Fumarate reductase/succinate dehydrogenase flavoprotein-like C-terminal" evidence="11">
    <location>
        <begin position="464"/>
        <end position="493"/>
    </location>
</feature>
<dbReference type="Pfam" id="PF00890">
    <property type="entry name" value="FAD_binding_2"/>
    <property type="match status" value="1"/>
</dbReference>
<dbReference type="OrthoDB" id="9806724at2"/>
<organism evidence="12 13">
    <name type="scientific">Ruegeria meonggei</name>
    <dbReference type="NCBI Taxonomy" id="1446476"/>
    <lineage>
        <taxon>Bacteria</taxon>
        <taxon>Pseudomonadati</taxon>
        <taxon>Pseudomonadota</taxon>
        <taxon>Alphaproteobacteria</taxon>
        <taxon>Rhodobacterales</taxon>
        <taxon>Roseobacteraceae</taxon>
        <taxon>Ruegeria</taxon>
    </lineage>
</organism>
<comment type="catalytic activity">
    <reaction evidence="9">
        <text>L-aspartate + O2 = iminosuccinate + H2O2</text>
        <dbReference type="Rhea" id="RHEA:25876"/>
        <dbReference type="ChEBI" id="CHEBI:15379"/>
        <dbReference type="ChEBI" id="CHEBI:16240"/>
        <dbReference type="ChEBI" id="CHEBI:29991"/>
        <dbReference type="ChEBI" id="CHEBI:77875"/>
        <dbReference type="EC" id="1.4.3.16"/>
    </reaction>
    <physiologicalReaction direction="left-to-right" evidence="9">
        <dbReference type="Rhea" id="RHEA:25877"/>
    </physiologicalReaction>
</comment>
<dbReference type="Gene3D" id="1.20.58.100">
    <property type="entry name" value="Fumarate reductase/succinate dehydrogenase flavoprotein-like, C-terminal domain"/>
    <property type="match status" value="1"/>
</dbReference>
<evidence type="ECO:0000256" key="6">
    <source>
        <dbReference type="ARBA" id="ARBA00022642"/>
    </source>
</evidence>
<comment type="pathway">
    <text evidence="2">Cofactor biosynthesis; NAD(+) biosynthesis; iminoaspartate from L-aspartate (oxidase route): step 1/1.</text>
</comment>
<dbReference type="NCBIfam" id="NF005701">
    <property type="entry name" value="PRK07512.1"/>
    <property type="match status" value="1"/>
</dbReference>
<evidence type="ECO:0000259" key="11">
    <source>
        <dbReference type="Pfam" id="PF02910"/>
    </source>
</evidence>
<dbReference type="RefSeq" id="WP_085824805.1">
    <property type="nucleotide sequence ID" value="NZ_FWFP01000018.1"/>
</dbReference>
<dbReference type="GO" id="GO:0008734">
    <property type="term" value="F:L-aspartate oxidase activity"/>
    <property type="evidence" value="ECO:0007669"/>
    <property type="project" value="UniProtKB-EC"/>
</dbReference>
<evidence type="ECO:0000256" key="4">
    <source>
        <dbReference type="ARBA" id="ARBA00012173"/>
    </source>
</evidence>
<dbReference type="InterPro" id="IPR027477">
    <property type="entry name" value="Succ_DH/fumarate_Rdtase_cat_sf"/>
</dbReference>
<dbReference type="InterPro" id="IPR037099">
    <property type="entry name" value="Fum_R/Succ_DH_flav-like_C_sf"/>
</dbReference>